<dbReference type="RefSeq" id="XP_007272274.1">
    <property type="nucleotide sequence ID" value="XM_007272212.1"/>
</dbReference>
<sequence>MPRNPTQKRPSQSNPMVEAVEGKRQSKLSKKILEAASQDAPVLKHHGRPPKQVPGQSDLNTDVHGDKAKHTSVWVDEGALAKLQDKNRVDGGIHVAQETKVLFFTVLFIFTHYL</sequence>
<feature type="compositionally biased region" description="Polar residues" evidence="1">
    <location>
        <begin position="1"/>
        <end position="15"/>
    </location>
</feature>
<protein>
    <submittedName>
        <fullName evidence="2">Uncharacterized protein</fullName>
    </submittedName>
</protein>
<name>R7SGM9_FOMME</name>
<dbReference type="EMBL" id="JH718405">
    <property type="protein sequence ID" value="EJC97462.1"/>
    <property type="molecule type" value="Genomic_DNA"/>
</dbReference>
<organism evidence="2 3">
    <name type="scientific">Fomitiporia mediterranea (strain MF3/22)</name>
    <name type="common">Grapevine white-rot fungus</name>
    <dbReference type="NCBI Taxonomy" id="694068"/>
    <lineage>
        <taxon>Eukaryota</taxon>
        <taxon>Fungi</taxon>
        <taxon>Dikarya</taxon>
        <taxon>Basidiomycota</taxon>
        <taxon>Agaricomycotina</taxon>
        <taxon>Agaricomycetes</taxon>
        <taxon>Hymenochaetales</taxon>
        <taxon>Hymenochaetaceae</taxon>
        <taxon>Fomitiporia</taxon>
    </lineage>
</organism>
<dbReference type="KEGG" id="fme:FOMMEDRAFT_163238"/>
<dbReference type="GeneID" id="18675990"/>
<dbReference type="AlphaFoldDB" id="R7SGM9"/>
<dbReference type="Proteomes" id="UP000053630">
    <property type="component" value="Unassembled WGS sequence"/>
</dbReference>
<keyword evidence="3" id="KW-1185">Reference proteome</keyword>
<proteinExistence type="predicted"/>
<evidence type="ECO:0000313" key="3">
    <source>
        <dbReference type="Proteomes" id="UP000053630"/>
    </source>
</evidence>
<feature type="region of interest" description="Disordered" evidence="1">
    <location>
        <begin position="1"/>
        <end position="68"/>
    </location>
</feature>
<evidence type="ECO:0000313" key="2">
    <source>
        <dbReference type="EMBL" id="EJC97462.1"/>
    </source>
</evidence>
<accession>R7SGM9</accession>
<evidence type="ECO:0000256" key="1">
    <source>
        <dbReference type="SAM" id="MobiDB-lite"/>
    </source>
</evidence>
<gene>
    <name evidence="2" type="ORF">FOMMEDRAFT_163238</name>
</gene>
<reference evidence="3" key="1">
    <citation type="journal article" date="2012" name="Science">
        <title>The Paleozoic origin of enzymatic lignin decomposition reconstructed from 31 fungal genomes.</title>
        <authorList>
            <person name="Floudas D."/>
            <person name="Binder M."/>
            <person name="Riley R."/>
            <person name="Barry K."/>
            <person name="Blanchette R.A."/>
            <person name="Henrissat B."/>
            <person name="Martinez A.T."/>
            <person name="Otillar R."/>
            <person name="Spatafora J.W."/>
            <person name="Yadav J.S."/>
            <person name="Aerts A."/>
            <person name="Benoit I."/>
            <person name="Boyd A."/>
            <person name="Carlson A."/>
            <person name="Copeland A."/>
            <person name="Coutinho P.M."/>
            <person name="de Vries R.P."/>
            <person name="Ferreira P."/>
            <person name="Findley K."/>
            <person name="Foster B."/>
            <person name="Gaskell J."/>
            <person name="Glotzer D."/>
            <person name="Gorecki P."/>
            <person name="Heitman J."/>
            <person name="Hesse C."/>
            <person name="Hori C."/>
            <person name="Igarashi K."/>
            <person name="Jurgens J.A."/>
            <person name="Kallen N."/>
            <person name="Kersten P."/>
            <person name="Kohler A."/>
            <person name="Kuees U."/>
            <person name="Kumar T.K.A."/>
            <person name="Kuo A."/>
            <person name="LaButti K."/>
            <person name="Larrondo L.F."/>
            <person name="Lindquist E."/>
            <person name="Ling A."/>
            <person name="Lombard V."/>
            <person name="Lucas S."/>
            <person name="Lundell T."/>
            <person name="Martin R."/>
            <person name="McLaughlin D.J."/>
            <person name="Morgenstern I."/>
            <person name="Morin E."/>
            <person name="Murat C."/>
            <person name="Nagy L.G."/>
            <person name="Nolan M."/>
            <person name="Ohm R.A."/>
            <person name="Patyshakuliyeva A."/>
            <person name="Rokas A."/>
            <person name="Ruiz-Duenas F.J."/>
            <person name="Sabat G."/>
            <person name="Salamov A."/>
            <person name="Samejima M."/>
            <person name="Schmutz J."/>
            <person name="Slot J.C."/>
            <person name="St John F."/>
            <person name="Stenlid J."/>
            <person name="Sun H."/>
            <person name="Sun S."/>
            <person name="Syed K."/>
            <person name="Tsang A."/>
            <person name="Wiebenga A."/>
            <person name="Young D."/>
            <person name="Pisabarro A."/>
            <person name="Eastwood D.C."/>
            <person name="Martin F."/>
            <person name="Cullen D."/>
            <person name="Grigoriev I.V."/>
            <person name="Hibbett D.S."/>
        </authorList>
    </citation>
    <scope>NUCLEOTIDE SEQUENCE [LARGE SCALE GENOMIC DNA]</scope>
    <source>
        <strain evidence="3">MF3/22</strain>
    </source>
</reference>